<evidence type="ECO:0000256" key="3">
    <source>
        <dbReference type="ARBA" id="ARBA00022741"/>
    </source>
</evidence>
<dbReference type="EMBL" id="CP063767">
    <property type="protein sequence ID" value="QOY60403.1"/>
    <property type="molecule type" value="Genomic_DNA"/>
</dbReference>
<dbReference type="AlphaFoldDB" id="A0A7S7M858"/>
<keyword evidence="2" id="KW-0808">Transferase</keyword>
<dbReference type="EC" id="2.7.11.1" evidence="1"/>
<keyword evidence="3" id="KW-0547">Nucleotide-binding</keyword>
<proteinExistence type="predicted"/>
<keyword evidence="8" id="KW-0723">Serine/threonine-protein kinase</keyword>
<accession>A0A7S7M858</accession>
<evidence type="ECO:0000313" key="8">
    <source>
        <dbReference type="EMBL" id="QOY60403.1"/>
    </source>
</evidence>
<evidence type="ECO:0000259" key="7">
    <source>
        <dbReference type="PROSITE" id="PS50011"/>
    </source>
</evidence>
<organism evidence="8 9">
    <name type="scientific">Thermophilibacter immobilis</name>
    <dbReference type="NCBI Taxonomy" id="2779519"/>
    <lineage>
        <taxon>Bacteria</taxon>
        <taxon>Bacillati</taxon>
        <taxon>Actinomycetota</taxon>
        <taxon>Coriobacteriia</taxon>
        <taxon>Coriobacteriales</taxon>
        <taxon>Atopobiaceae</taxon>
        <taxon>Thermophilibacter</taxon>
    </lineage>
</organism>
<evidence type="ECO:0000256" key="6">
    <source>
        <dbReference type="SAM" id="Phobius"/>
    </source>
</evidence>
<evidence type="ECO:0000256" key="2">
    <source>
        <dbReference type="ARBA" id="ARBA00022679"/>
    </source>
</evidence>
<keyword evidence="6" id="KW-1133">Transmembrane helix</keyword>
<dbReference type="PROSITE" id="PS50011">
    <property type="entry name" value="PROTEIN_KINASE_DOM"/>
    <property type="match status" value="1"/>
</dbReference>
<dbReference type="Proteomes" id="UP000593735">
    <property type="component" value="Chromosome"/>
</dbReference>
<feature type="transmembrane region" description="Helical" evidence="6">
    <location>
        <begin position="319"/>
        <end position="343"/>
    </location>
</feature>
<gene>
    <name evidence="8" type="ORF">INP52_08330</name>
</gene>
<keyword evidence="5" id="KW-0067">ATP-binding</keyword>
<dbReference type="InterPro" id="IPR000719">
    <property type="entry name" value="Prot_kinase_dom"/>
</dbReference>
<evidence type="ECO:0000313" key="9">
    <source>
        <dbReference type="Proteomes" id="UP000593735"/>
    </source>
</evidence>
<dbReference type="Gene3D" id="1.10.510.10">
    <property type="entry name" value="Transferase(Phosphotransferase) domain 1"/>
    <property type="match status" value="1"/>
</dbReference>
<dbReference type="CDD" id="cd14014">
    <property type="entry name" value="STKc_PknB_like"/>
    <property type="match status" value="1"/>
</dbReference>
<sequence>METDDLDRELAAQLSGLGVPDGYRVERVLKQGGDEQTQLVYLVAQDGREHGPLVRKIIRDEKGLGGAYETVRAAQRRGTRLVHLPRIYECTHADGYLTVVMEHVGGATLGTYVGRLDTPEARLSFVRLWFPDLCDAVSELHTCCGVPIIHRDLKPSNVMVTVGGIVLIDLGISRTFKEDADRDTTRFGTLAYAPPEQFGFGQTSVRSDVYALGMLLFFCLTGREASSRDRASGFLGSGISPALRKVIERATQFDPSARYATAHLFREALTAAFEGEDAGGSEAGAFSFVASSFDPGADTVTVDASGASRPSLLARVPRLFGLVWDVLVVAACALFVASCVSAYASADQAASYPAWYLIFTYLFCLLPLILIASYLLLDRRPLRPLIPALSNLTVRRETTRGLKAIALIFGVWILATTMEAFLAGWQG</sequence>
<feature type="transmembrane region" description="Helical" evidence="6">
    <location>
        <begin position="355"/>
        <end position="377"/>
    </location>
</feature>
<protein>
    <recommendedName>
        <fullName evidence="1">non-specific serine/threonine protein kinase</fullName>
        <ecNumber evidence="1">2.7.11.1</ecNumber>
    </recommendedName>
</protein>
<dbReference type="InterPro" id="IPR050660">
    <property type="entry name" value="NEK_Ser/Thr_kinase"/>
</dbReference>
<dbReference type="PROSITE" id="PS00108">
    <property type="entry name" value="PROTEIN_KINASE_ST"/>
    <property type="match status" value="1"/>
</dbReference>
<keyword evidence="6" id="KW-0812">Transmembrane</keyword>
<evidence type="ECO:0000256" key="1">
    <source>
        <dbReference type="ARBA" id="ARBA00012513"/>
    </source>
</evidence>
<dbReference type="KEGG" id="tio:INP52_08330"/>
<dbReference type="InterPro" id="IPR008271">
    <property type="entry name" value="Ser/Thr_kinase_AS"/>
</dbReference>
<feature type="domain" description="Protein kinase" evidence="7">
    <location>
        <begin position="23"/>
        <end position="273"/>
    </location>
</feature>
<evidence type="ECO:0000256" key="5">
    <source>
        <dbReference type="ARBA" id="ARBA00022840"/>
    </source>
</evidence>
<keyword evidence="4 8" id="KW-0418">Kinase</keyword>
<reference evidence="8 9" key="1">
    <citation type="submission" date="2020-10" db="EMBL/GenBank/DDBJ databases">
        <title>Olsenella immobilis sp.nov., isolated from the mud in a fermentation cellar used for the production of Chinese strong-flavoured liquor.</title>
        <authorList>
            <person name="Lu L."/>
        </authorList>
    </citation>
    <scope>NUCLEOTIDE SEQUENCE [LARGE SCALE GENOMIC DNA]</scope>
    <source>
        <strain evidence="8 9">LZLJ-2</strain>
    </source>
</reference>
<dbReference type="PANTHER" id="PTHR43671:SF13">
    <property type="entry name" value="SERINE_THREONINE-PROTEIN KINASE NEK2"/>
    <property type="match status" value="1"/>
</dbReference>
<keyword evidence="6" id="KW-0472">Membrane</keyword>
<dbReference type="GO" id="GO:0004674">
    <property type="term" value="F:protein serine/threonine kinase activity"/>
    <property type="evidence" value="ECO:0007669"/>
    <property type="project" value="UniProtKB-KW"/>
</dbReference>
<dbReference type="SUPFAM" id="SSF56112">
    <property type="entry name" value="Protein kinase-like (PK-like)"/>
    <property type="match status" value="1"/>
</dbReference>
<dbReference type="PANTHER" id="PTHR43671">
    <property type="entry name" value="SERINE/THREONINE-PROTEIN KINASE NEK"/>
    <property type="match status" value="1"/>
</dbReference>
<name>A0A7S7M858_9ACTN</name>
<dbReference type="SMART" id="SM00220">
    <property type="entry name" value="S_TKc"/>
    <property type="match status" value="1"/>
</dbReference>
<dbReference type="GO" id="GO:0005524">
    <property type="term" value="F:ATP binding"/>
    <property type="evidence" value="ECO:0007669"/>
    <property type="project" value="UniProtKB-KW"/>
</dbReference>
<keyword evidence="9" id="KW-1185">Reference proteome</keyword>
<evidence type="ECO:0000256" key="4">
    <source>
        <dbReference type="ARBA" id="ARBA00022777"/>
    </source>
</evidence>
<dbReference type="Pfam" id="PF00069">
    <property type="entry name" value="Pkinase"/>
    <property type="match status" value="1"/>
</dbReference>
<feature type="transmembrane region" description="Helical" evidence="6">
    <location>
        <begin position="404"/>
        <end position="425"/>
    </location>
</feature>
<dbReference type="InterPro" id="IPR011009">
    <property type="entry name" value="Kinase-like_dom_sf"/>
</dbReference>